<gene>
    <name evidence="2" type="ORF">NDU88_001122</name>
</gene>
<evidence type="ECO:0000313" key="3">
    <source>
        <dbReference type="Proteomes" id="UP001066276"/>
    </source>
</evidence>
<evidence type="ECO:0000313" key="2">
    <source>
        <dbReference type="EMBL" id="KAJ1197260.1"/>
    </source>
</evidence>
<evidence type="ECO:0000256" key="1">
    <source>
        <dbReference type="SAM" id="MobiDB-lite"/>
    </source>
</evidence>
<name>A0AAV7V981_PLEWA</name>
<keyword evidence="3" id="KW-1185">Reference proteome</keyword>
<dbReference type="EMBL" id="JANPWB010000003">
    <property type="protein sequence ID" value="KAJ1197260.1"/>
    <property type="molecule type" value="Genomic_DNA"/>
</dbReference>
<protein>
    <submittedName>
        <fullName evidence="2">Uncharacterized protein</fullName>
    </submittedName>
</protein>
<feature type="region of interest" description="Disordered" evidence="1">
    <location>
        <begin position="149"/>
        <end position="168"/>
    </location>
</feature>
<reference evidence="2" key="1">
    <citation type="journal article" date="2022" name="bioRxiv">
        <title>Sequencing and chromosome-scale assembly of the giantPleurodeles waltlgenome.</title>
        <authorList>
            <person name="Brown T."/>
            <person name="Elewa A."/>
            <person name="Iarovenko S."/>
            <person name="Subramanian E."/>
            <person name="Araus A.J."/>
            <person name="Petzold A."/>
            <person name="Susuki M."/>
            <person name="Suzuki K.-i.T."/>
            <person name="Hayashi T."/>
            <person name="Toyoda A."/>
            <person name="Oliveira C."/>
            <person name="Osipova E."/>
            <person name="Leigh N.D."/>
            <person name="Simon A."/>
            <person name="Yun M.H."/>
        </authorList>
    </citation>
    <scope>NUCLEOTIDE SEQUENCE</scope>
    <source>
        <strain evidence="2">20211129_DDA</strain>
        <tissue evidence="2">Liver</tissue>
    </source>
</reference>
<dbReference type="Proteomes" id="UP001066276">
    <property type="component" value="Chromosome 2_1"/>
</dbReference>
<sequence>MPANRRTRAGNKQHEHDSVKTELRIAELSVPGTAIKTAAVPVRGFPASCSLSLGSGWSVQLRRAGAPLYLGVDHRRVGGGFLGGQRLAQGSLCSCSGRLLEAAPARSAQASVRSTLGSGTAALLPAALPVPQHPRINFSLCRHWRRRGGAPGSGRAVQERRGAVDAPTVHGAGGKADCALRAGCGEAHGAHRTVVG</sequence>
<dbReference type="AlphaFoldDB" id="A0AAV7V981"/>
<comment type="caution">
    <text evidence="2">The sequence shown here is derived from an EMBL/GenBank/DDBJ whole genome shotgun (WGS) entry which is preliminary data.</text>
</comment>
<proteinExistence type="predicted"/>
<organism evidence="2 3">
    <name type="scientific">Pleurodeles waltl</name>
    <name type="common">Iberian ribbed newt</name>
    <dbReference type="NCBI Taxonomy" id="8319"/>
    <lineage>
        <taxon>Eukaryota</taxon>
        <taxon>Metazoa</taxon>
        <taxon>Chordata</taxon>
        <taxon>Craniata</taxon>
        <taxon>Vertebrata</taxon>
        <taxon>Euteleostomi</taxon>
        <taxon>Amphibia</taxon>
        <taxon>Batrachia</taxon>
        <taxon>Caudata</taxon>
        <taxon>Salamandroidea</taxon>
        <taxon>Salamandridae</taxon>
        <taxon>Pleurodelinae</taxon>
        <taxon>Pleurodeles</taxon>
    </lineage>
</organism>
<accession>A0AAV7V981</accession>